<feature type="region of interest" description="Disordered" evidence="1">
    <location>
        <begin position="1"/>
        <end position="34"/>
    </location>
</feature>
<accession>A0A9Q3KNZ9</accession>
<reference evidence="2" key="1">
    <citation type="submission" date="2021-03" db="EMBL/GenBank/DDBJ databases">
        <title>Draft genome sequence of rust myrtle Austropuccinia psidii MF-1, a brazilian biotype.</title>
        <authorList>
            <person name="Quecine M.C."/>
            <person name="Pachon D.M.R."/>
            <person name="Bonatelli M.L."/>
            <person name="Correr F.H."/>
            <person name="Franceschini L.M."/>
            <person name="Leite T.F."/>
            <person name="Margarido G.R.A."/>
            <person name="Almeida C.A."/>
            <person name="Ferrarezi J.A."/>
            <person name="Labate C.A."/>
        </authorList>
    </citation>
    <scope>NUCLEOTIDE SEQUENCE</scope>
    <source>
        <strain evidence="2">MF-1</strain>
    </source>
</reference>
<dbReference type="EMBL" id="AVOT02118168">
    <property type="protein sequence ID" value="MBW0584504.1"/>
    <property type="molecule type" value="Genomic_DNA"/>
</dbReference>
<comment type="caution">
    <text evidence="2">The sequence shown here is derived from an EMBL/GenBank/DDBJ whole genome shotgun (WGS) entry which is preliminary data.</text>
</comment>
<sequence length="92" mass="10416">MQETDSDDQSSNKESNYGEIIDIESSTQEENDEVKIERGKSRLQKKQKVKKECQAMKPNLTAMLWKLIPLGKVGILEDLLRMNGMCGNKPSS</sequence>
<keyword evidence="3" id="KW-1185">Reference proteome</keyword>
<evidence type="ECO:0000313" key="3">
    <source>
        <dbReference type="Proteomes" id="UP000765509"/>
    </source>
</evidence>
<dbReference type="AlphaFoldDB" id="A0A9Q3KNZ9"/>
<evidence type="ECO:0000256" key="1">
    <source>
        <dbReference type="SAM" id="MobiDB-lite"/>
    </source>
</evidence>
<proteinExistence type="predicted"/>
<dbReference type="Proteomes" id="UP000765509">
    <property type="component" value="Unassembled WGS sequence"/>
</dbReference>
<gene>
    <name evidence="2" type="ORF">O181_124219</name>
</gene>
<name>A0A9Q3KNZ9_9BASI</name>
<protein>
    <submittedName>
        <fullName evidence="2">Uncharacterized protein</fullName>
    </submittedName>
</protein>
<evidence type="ECO:0000313" key="2">
    <source>
        <dbReference type="EMBL" id="MBW0584504.1"/>
    </source>
</evidence>
<organism evidence="2 3">
    <name type="scientific">Austropuccinia psidii MF-1</name>
    <dbReference type="NCBI Taxonomy" id="1389203"/>
    <lineage>
        <taxon>Eukaryota</taxon>
        <taxon>Fungi</taxon>
        <taxon>Dikarya</taxon>
        <taxon>Basidiomycota</taxon>
        <taxon>Pucciniomycotina</taxon>
        <taxon>Pucciniomycetes</taxon>
        <taxon>Pucciniales</taxon>
        <taxon>Sphaerophragmiaceae</taxon>
        <taxon>Austropuccinia</taxon>
    </lineage>
</organism>